<name>A0ABC8JIY4_ERUVS</name>
<feature type="compositionally biased region" description="Basic and acidic residues" evidence="1">
    <location>
        <begin position="201"/>
        <end position="211"/>
    </location>
</feature>
<sequence length="700" mass="79440">MGCSNSKLGEDEAVQICKDRKRFIKQAVEHRTSYASAHIAYIQSLRKVSDALREYIEGDEPHEFPLDTFVTPVKRMSSIELSQSKVESKMEVNYLMASGTRPVQVEVTPPRSPETYHVESYGADSFLGMNMRSPAHNNSPNIPPPSPQNSQWDFFWNPFSSLDYYGYNYDNRSGMEEEVRRVREEEGIPDLEEEDDDDEESPRFQDHHNMKASEMNQEDNVSEVENERDMDFTVTQERESNEVSRGGTTGHHHVVTTDDAKGEETTQHGFTVYLTRRPTSMGEVIKDLEDQFEIICNAANEVSGLLEASRSHYISSNSELSGMKMLNPLALFSSRSSSSSSRFLISSSSKESGFESSSDFSEESSCMLSGSHQSTLDRLYAWEKKLYDEVKSGERVRIAYEKKCLALRNHDVKGDNSSAVDKTRATMRDLHTQMNVSIHSIESISERIETLRDQELLPQLLELLQGLARMWKVMAECHQIQKRTLDEAKLLLAATTMLKKRQHSSLPEINTQRLARSALNLVAQLRNWRVCFQAWITSQRSYVLSLTGWLLRCFRCDPDPEKVRLSTCPHRIYEVCIGWSRLLNGLNEKHVVDKLDFFACGMGSIFARQLREEDQSPRRDGSGSLELVEADKVEEEEEKMMNAEKLSEIAVKVLCHGMSVAVSSLAEFAISSADEHSKLVNRPEETISREAVSGANVNIS</sequence>
<dbReference type="PANTHER" id="PTHR21450">
    <property type="entry name" value="PROTEIN ALTERED PHOSPHATE STARVATION RESPONSE 1"/>
    <property type="match status" value="1"/>
</dbReference>
<comment type="caution">
    <text evidence="4">The sequence shown here is derived from an EMBL/GenBank/DDBJ whole genome shotgun (WGS) entry which is preliminary data.</text>
</comment>
<dbReference type="EMBL" id="CAKOAT010097376">
    <property type="protein sequence ID" value="CAH8322420.1"/>
    <property type="molecule type" value="Genomic_DNA"/>
</dbReference>
<dbReference type="InterPro" id="IPR006867">
    <property type="entry name" value="DUF632"/>
</dbReference>
<dbReference type="Proteomes" id="UP001642260">
    <property type="component" value="Unassembled WGS sequence"/>
</dbReference>
<dbReference type="AlphaFoldDB" id="A0ABC8JIY4"/>
<keyword evidence="5" id="KW-1185">Reference proteome</keyword>
<evidence type="ECO:0000313" key="5">
    <source>
        <dbReference type="Proteomes" id="UP001642260"/>
    </source>
</evidence>
<dbReference type="Pfam" id="PF04782">
    <property type="entry name" value="DUF632"/>
    <property type="match status" value="1"/>
</dbReference>
<feature type="region of interest" description="Disordered" evidence="1">
    <location>
        <begin position="237"/>
        <end position="263"/>
    </location>
</feature>
<protein>
    <submittedName>
        <fullName evidence="4">Uncharacterized protein</fullName>
    </submittedName>
</protein>
<dbReference type="PANTHER" id="PTHR21450:SF3">
    <property type="entry name" value="DUF630 FAMILY PROTEIN (DUF630 AND DUF632)"/>
    <property type="match status" value="1"/>
</dbReference>
<gene>
    <name evidence="4" type="ORF">ERUC_LOCUS9609</name>
</gene>
<dbReference type="InterPro" id="IPR006868">
    <property type="entry name" value="DUF630"/>
</dbReference>
<evidence type="ECO:0000256" key="1">
    <source>
        <dbReference type="SAM" id="MobiDB-lite"/>
    </source>
</evidence>
<evidence type="ECO:0000313" key="4">
    <source>
        <dbReference type="EMBL" id="CAH8322420.1"/>
    </source>
</evidence>
<reference evidence="4 5" key="1">
    <citation type="submission" date="2022-03" db="EMBL/GenBank/DDBJ databases">
        <authorList>
            <person name="Macdonald S."/>
            <person name="Ahmed S."/>
            <person name="Newling K."/>
        </authorList>
    </citation>
    <scope>NUCLEOTIDE SEQUENCE [LARGE SCALE GENOMIC DNA]</scope>
</reference>
<feature type="domain" description="DUF632" evidence="2">
    <location>
        <begin position="282"/>
        <end position="601"/>
    </location>
</feature>
<evidence type="ECO:0000259" key="3">
    <source>
        <dbReference type="Pfam" id="PF04783"/>
    </source>
</evidence>
<evidence type="ECO:0000259" key="2">
    <source>
        <dbReference type="Pfam" id="PF04782"/>
    </source>
</evidence>
<accession>A0ABC8JIY4</accession>
<feature type="region of interest" description="Disordered" evidence="1">
    <location>
        <begin position="178"/>
        <end position="225"/>
    </location>
</feature>
<organism evidence="4 5">
    <name type="scientific">Eruca vesicaria subsp. sativa</name>
    <name type="common">Garden rocket</name>
    <name type="synonym">Eruca sativa</name>
    <dbReference type="NCBI Taxonomy" id="29727"/>
    <lineage>
        <taxon>Eukaryota</taxon>
        <taxon>Viridiplantae</taxon>
        <taxon>Streptophyta</taxon>
        <taxon>Embryophyta</taxon>
        <taxon>Tracheophyta</taxon>
        <taxon>Spermatophyta</taxon>
        <taxon>Magnoliopsida</taxon>
        <taxon>eudicotyledons</taxon>
        <taxon>Gunneridae</taxon>
        <taxon>Pentapetalae</taxon>
        <taxon>rosids</taxon>
        <taxon>malvids</taxon>
        <taxon>Brassicales</taxon>
        <taxon>Brassicaceae</taxon>
        <taxon>Brassiceae</taxon>
        <taxon>Eruca</taxon>
    </lineage>
</organism>
<dbReference type="Pfam" id="PF04783">
    <property type="entry name" value="DUF630"/>
    <property type="match status" value="1"/>
</dbReference>
<proteinExistence type="predicted"/>
<feature type="compositionally biased region" description="Acidic residues" evidence="1">
    <location>
        <begin position="187"/>
        <end position="200"/>
    </location>
</feature>
<feature type="domain" description="DUF630" evidence="3">
    <location>
        <begin position="1"/>
        <end position="59"/>
    </location>
</feature>